<dbReference type="GO" id="GO:0016491">
    <property type="term" value="F:oxidoreductase activity"/>
    <property type="evidence" value="ECO:0007669"/>
    <property type="project" value="InterPro"/>
</dbReference>
<dbReference type="NCBIfam" id="TIGR00319">
    <property type="entry name" value="desulf_FeS4"/>
    <property type="match status" value="1"/>
</dbReference>
<sequence length="215" mass="24700">MRQYEVYKCLKCGNVVEVQNVGGGKLTCCGVEMECITKNLTEVNLMKAFAGESQARNKYDLYGDIADKAGFKAIADHFHEAADNEKKHARMEFQKYCELTKKPLDDMVENLVDAANGENYEHTTMYPNFAKIAEEEGMKDVATLFKNISKVETEHEREYLELKEMYEKDAFFNDEDANQAWVCRKCGYVHRGKKAPGACPVCKHPREFFKREYLG</sequence>
<proteinExistence type="predicted"/>
<dbReference type="Gene3D" id="2.20.28.10">
    <property type="match status" value="1"/>
</dbReference>
<dbReference type="STRING" id="360107.CHAB381_0323"/>
<dbReference type="SUPFAM" id="SSF57802">
    <property type="entry name" value="Rubredoxin-like"/>
    <property type="match status" value="2"/>
</dbReference>
<dbReference type="Gene3D" id="1.20.1260.10">
    <property type="match status" value="1"/>
</dbReference>
<keyword evidence="4" id="KW-0249">Electron transport</keyword>
<dbReference type="CDD" id="cd00729">
    <property type="entry name" value="rubredoxin_SM"/>
    <property type="match status" value="1"/>
</dbReference>
<dbReference type="CDD" id="cd00974">
    <property type="entry name" value="DSRD"/>
    <property type="match status" value="1"/>
</dbReference>
<dbReference type="InterPro" id="IPR048574">
    <property type="entry name" value="RUBY_RBDX"/>
</dbReference>
<dbReference type="InterPro" id="IPR009040">
    <property type="entry name" value="Ferritin-like_diiron"/>
</dbReference>
<comment type="cofactor">
    <cofactor evidence="1">
        <name>Fe(3+)</name>
        <dbReference type="ChEBI" id="CHEBI:29034"/>
    </cofactor>
</comment>
<dbReference type="PROSITE" id="PS50905">
    <property type="entry name" value="FERRITIN_LIKE"/>
    <property type="match status" value="1"/>
</dbReference>
<dbReference type="Gene3D" id="2.20.28.100">
    <property type="entry name" value="Desulphoferrodoxin, N-terminal domain"/>
    <property type="match status" value="1"/>
</dbReference>
<dbReference type="eggNOG" id="COG1592">
    <property type="taxonomic scope" value="Bacteria"/>
</dbReference>
<dbReference type="InterPro" id="IPR052364">
    <property type="entry name" value="Rubrerythrin"/>
</dbReference>
<name>A7I084_CAMHC</name>
<organism evidence="8 9">
    <name type="scientific">Campylobacter hominis (strain ATCC BAA-381 / DSM 21671 / CCUG 45161 / LMG 19568 / NCTC 13146 / CH001A)</name>
    <dbReference type="NCBI Taxonomy" id="360107"/>
    <lineage>
        <taxon>Bacteria</taxon>
        <taxon>Pseudomonadati</taxon>
        <taxon>Campylobacterota</taxon>
        <taxon>Epsilonproteobacteria</taxon>
        <taxon>Campylobacterales</taxon>
        <taxon>Campylobacteraceae</taxon>
        <taxon>Campylobacter</taxon>
    </lineage>
</organism>
<feature type="domain" description="Ferritin-like diiron" evidence="7">
    <location>
        <begin position="35"/>
        <end position="170"/>
    </location>
</feature>
<dbReference type="AlphaFoldDB" id="A7I084"/>
<evidence type="ECO:0000313" key="8">
    <source>
        <dbReference type="EMBL" id="ABS51886.1"/>
    </source>
</evidence>
<keyword evidence="9" id="KW-1185">Reference proteome</keyword>
<evidence type="ECO:0000256" key="5">
    <source>
        <dbReference type="ARBA" id="ARBA00023004"/>
    </source>
</evidence>
<reference evidence="9" key="1">
    <citation type="submission" date="2007-07" db="EMBL/GenBank/DDBJ databases">
        <title>Complete genome sequence of Campylobacter hominis ATCC BAA-381, a commensal isolated from the human gastrointestinal tract.</title>
        <authorList>
            <person name="Fouts D.E."/>
            <person name="Mongodin E.F."/>
            <person name="Puiu D."/>
            <person name="Sebastian Y."/>
            <person name="Miller W.G."/>
            <person name="Mandrell R.E."/>
            <person name="Nelson K.E."/>
        </authorList>
    </citation>
    <scope>NUCLEOTIDE SEQUENCE [LARGE SCALE GENOMIC DNA]</scope>
    <source>
        <strain evidence="9">ATCC BAA-381 / LMG 19568 / NCTC 13146 / CH001A</strain>
    </source>
</reference>
<keyword evidence="3" id="KW-0479">Metal-binding</keyword>
<dbReference type="InterPro" id="IPR004462">
    <property type="entry name" value="Desulfoferrodoxin_N"/>
</dbReference>
<dbReference type="InterPro" id="IPR024934">
    <property type="entry name" value="Rubredoxin-like_dom"/>
</dbReference>
<dbReference type="PROSITE" id="PS50903">
    <property type="entry name" value="RUBREDOXIN_LIKE"/>
    <property type="match status" value="1"/>
</dbReference>
<dbReference type="InterPro" id="IPR009078">
    <property type="entry name" value="Ferritin-like_SF"/>
</dbReference>
<evidence type="ECO:0000256" key="2">
    <source>
        <dbReference type="ARBA" id="ARBA00022448"/>
    </source>
</evidence>
<dbReference type="EMBL" id="CP000776">
    <property type="protein sequence ID" value="ABS51886.1"/>
    <property type="molecule type" value="Genomic_DNA"/>
</dbReference>
<protein>
    <submittedName>
        <fullName evidence="8">Rubrerythrin</fullName>
    </submittedName>
</protein>
<dbReference type="Proteomes" id="UP000002407">
    <property type="component" value="Chromosome"/>
</dbReference>
<dbReference type="Pfam" id="PF21349">
    <property type="entry name" value="RUBY_RBDX"/>
    <property type="match status" value="1"/>
</dbReference>
<evidence type="ECO:0000259" key="6">
    <source>
        <dbReference type="PROSITE" id="PS50903"/>
    </source>
</evidence>
<evidence type="ECO:0000256" key="3">
    <source>
        <dbReference type="ARBA" id="ARBA00022723"/>
    </source>
</evidence>
<evidence type="ECO:0000313" key="9">
    <source>
        <dbReference type="Proteomes" id="UP000002407"/>
    </source>
</evidence>
<evidence type="ECO:0000256" key="4">
    <source>
        <dbReference type="ARBA" id="ARBA00022982"/>
    </source>
</evidence>
<dbReference type="PANTHER" id="PTHR43865">
    <property type="entry name" value="RUBRERYTHRIN-RELATED"/>
    <property type="match status" value="1"/>
</dbReference>
<dbReference type="KEGG" id="cha:CHAB381_0323"/>
<dbReference type="SUPFAM" id="SSF47240">
    <property type="entry name" value="Ferritin-like"/>
    <property type="match status" value="1"/>
</dbReference>
<dbReference type="CDD" id="cd01041">
    <property type="entry name" value="Rubrerythrin"/>
    <property type="match status" value="1"/>
</dbReference>
<dbReference type="InterPro" id="IPR003251">
    <property type="entry name" value="Rr_diiron-bd_dom"/>
</dbReference>
<dbReference type="RefSeq" id="WP_012108207.1">
    <property type="nucleotide sequence ID" value="NC_009714.1"/>
</dbReference>
<dbReference type="OrthoDB" id="9799749at2"/>
<evidence type="ECO:0000259" key="7">
    <source>
        <dbReference type="PROSITE" id="PS50905"/>
    </source>
</evidence>
<keyword evidence="2" id="KW-0813">Transport</keyword>
<dbReference type="Pfam" id="PF06397">
    <property type="entry name" value="Desulfoferrod_N"/>
    <property type="match status" value="1"/>
</dbReference>
<evidence type="ECO:0000256" key="1">
    <source>
        <dbReference type="ARBA" id="ARBA00001965"/>
    </source>
</evidence>
<dbReference type="GO" id="GO:0005506">
    <property type="term" value="F:iron ion binding"/>
    <property type="evidence" value="ECO:0007669"/>
    <property type="project" value="InterPro"/>
</dbReference>
<feature type="domain" description="Rubredoxin-like" evidence="6">
    <location>
        <begin position="178"/>
        <end position="212"/>
    </location>
</feature>
<dbReference type="InterPro" id="IPR038094">
    <property type="entry name" value="Desulfoferrodoxin_N_sf"/>
</dbReference>
<dbReference type="Pfam" id="PF02915">
    <property type="entry name" value="Rubrerythrin"/>
    <property type="match status" value="1"/>
</dbReference>
<dbReference type="InterPro" id="IPR012347">
    <property type="entry name" value="Ferritin-like"/>
</dbReference>
<dbReference type="PANTHER" id="PTHR43865:SF1">
    <property type="entry name" value="RUBRERYTHRIN-RELATED"/>
    <property type="match status" value="1"/>
</dbReference>
<gene>
    <name evidence="8" type="ordered locus">CHAB381_0323</name>
</gene>
<accession>A7I084</accession>
<dbReference type="HOGENOM" id="CLU_095256_0_1_7"/>
<keyword evidence="5" id="KW-0408">Iron</keyword>